<keyword evidence="7" id="KW-0677">Repeat</keyword>
<keyword evidence="8" id="KW-0970">Cilium biogenesis/degradation</keyword>
<dbReference type="GO" id="GO:0005886">
    <property type="term" value="C:plasma membrane"/>
    <property type="evidence" value="ECO:0007669"/>
    <property type="project" value="UniProtKB-SubCell"/>
</dbReference>
<comment type="similarity">
    <text evidence="3">Belongs to the WD repeat fritz family.</text>
</comment>
<dbReference type="Proteomes" id="UP001233999">
    <property type="component" value="Unassembled WGS sequence"/>
</dbReference>
<evidence type="ECO:0000256" key="5">
    <source>
        <dbReference type="ARBA" id="ARBA00022490"/>
    </source>
</evidence>
<dbReference type="GO" id="GO:0044782">
    <property type="term" value="P:cilium organization"/>
    <property type="evidence" value="ECO:0007669"/>
    <property type="project" value="TreeGrafter"/>
</dbReference>
<name>A0AAD8A4G1_DIPPU</name>
<feature type="region of interest" description="Disordered" evidence="13">
    <location>
        <begin position="281"/>
        <end position="307"/>
    </location>
</feature>
<keyword evidence="12" id="KW-0966">Cell projection</keyword>
<protein>
    <recommendedName>
        <fullName evidence="16">WD repeat-containing and planar cell polarity effector protein fritz homolog</fullName>
    </recommendedName>
</protein>
<sequence length="402" mass="44802">MVSWHPDGAVVVVANERSQFQCYDIALACIKNQLISEDVTPSNLLDLASYFKNQPTLVQMKWSKKPQVSHYSDNFVQTDGLLLLQFERGPLAVLRLVEGGGLRGDSHGSGLSPDVLVSQYLSVNQVDRAINLLLSLNWDSYGFICLTCLHRIANHLFRQPLTPEREVQLQTALGSFHVPLRPICHATEVEFGEQVRNLTRRFFHHLLRYRLFEKAFRLAIDLNDHDLFMDIYYYARAMNEEPMAVAAQAKAEQILNRCSSATSSGSDSRCSHSSCSGCSGSASDAETESSPPDVSSAVRQPGEKQKVKFSDTVTHILVPDIPPSLTEDDEFLTQNGPCSSNSTVINIQTDSNYPRRNCFVSDSSQELPLCLENKEYLKDLPDVSEEEDSANGTIKIVHFGVV</sequence>
<keyword evidence="11" id="KW-0206">Cytoskeleton</keyword>
<evidence type="ECO:0000256" key="1">
    <source>
        <dbReference type="ARBA" id="ARBA00004236"/>
    </source>
</evidence>
<evidence type="ECO:0000256" key="10">
    <source>
        <dbReference type="ARBA" id="ARBA00023136"/>
    </source>
</evidence>
<dbReference type="InterPro" id="IPR024511">
    <property type="entry name" value="Frtz"/>
</dbReference>
<dbReference type="PANTHER" id="PTHR13667">
    <property type="entry name" value="HOMOLOC-13"/>
    <property type="match status" value="1"/>
</dbReference>
<evidence type="ECO:0000256" key="2">
    <source>
        <dbReference type="ARBA" id="ARBA00004430"/>
    </source>
</evidence>
<evidence type="ECO:0008006" key="16">
    <source>
        <dbReference type="Google" id="ProtNLM"/>
    </source>
</evidence>
<proteinExistence type="inferred from homology"/>
<evidence type="ECO:0000313" key="15">
    <source>
        <dbReference type="Proteomes" id="UP001233999"/>
    </source>
</evidence>
<reference evidence="14" key="2">
    <citation type="submission" date="2023-05" db="EMBL/GenBank/DDBJ databases">
        <authorList>
            <person name="Fouks B."/>
        </authorList>
    </citation>
    <scope>NUCLEOTIDE SEQUENCE</scope>
    <source>
        <strain evidence="14">Stay&amp;Tobe</strain>
        <tissue evidence="14">Testes</tissue>
    </source>
</reference>
<evidence type="ECO:0000256" key="3">
    <source>
        <dbReference type="ARBA" id="ARBA00006059"/>
    </source>
</evidence>
<evidence type="ECO:0000256" key="9">
    <source>
        <dbReference type="ARBA" id="ARBA00023069"/>
    </source>
</evidence>
<evidence type="ECO:0000256" key="11">
    <source>
        <dbReference type="ARBA" id="ARBA00023212"/>
    </source>
</evidence>
<dbReference type="GO" id="GO:0045184">
    <property type="term" value="P:establishment of protein localization"/>
    <property type="evidence" value="ECO:0007669"/>
    <property type="project" value="TreeGrafter"/>
</dbReference>
<evidence type="ECO:0000313" key="14">
    <source>
        <dbReference type="EMBL" id="KAJ9591587.1"/>
    </source>
</evidence>
<keyword evidence="15" id="KW-1185">Reference proteome</keyword>
<evidence type="ECO:0000256" key="6">
    <source>
        <dbReference type="ARBA" id="ARBA00022574"/>
    </source>
</evidence>
<evidence type="ECO:0000256" key="7">
    <source>
        <dbReference type="ARBA" id="ARBA00022737"/>
    </source>
</evidence>
<organism evidence="14 15">
    <name type="scientific">Diploptera punctata</name>
    <name type="common">Pacific beetle cockroach</name>
    <dbReference type="NCBI Taxonomy" id="6984"/>
    <lineage>
        <taxon>Eukaryota</taxon>
        <taxon>Metazoa</taxon>
        <taxon>Ecdysozoa</taxon>
        <taxon>Arthropoda</taxon>
        <taxon>Hexapoda</taxon>
        <taxon>Insecta</taxon>
        <taxon>Pterygota</taxon>
        <taxon>Neoptera</taxon>
        <taxon>Polyneoptera</taxon>
        <taxon>Dictyoptera</taxon>
        <taxon>Blattodea</taxon>
        <taxon>Blaberoidea</taxon>
        <taxon>Blaberidae</taxon>
        <taxon>Diplopterinae</taxon>
        <taxon>Diploptera</taxon>
    </lineage>
</organism>
<comment type="caution">
    <text evidence="14">The sequence shown here is derived from an EMBL/GenBank/DDBJ whole genome shotgun (WGS) entry which is preliminary data.</text>
</comment>
<evidence type="ECO:0000256" key="13">
    <source>
        <dbReference type="SAM" id="MobiDB-lite"/>
    </source>
</evidence>
<comment type="subcellular location">
    <subcellularLocation>
        <location evidence="1">Cell membrane</location>
    </subcellularLocation>
    <subcellularLocation>
        <location evidence="2">Cytoplasm</location>
        <location evidence="2">Cytoskeleton</location>
        <location evidence="2">Cilium axoneme</location>
    </subcellularLocation>
</comment>
<dbReference type="GO" id="GO:0007399">
    <property type="term" value="P:nervous system development"/>
    <property type="evidence" value="ECO:0007669"/>
    <property type="project" value="TreeGrafter"/>
</dbReference>
<keyword evidence="10" id="KW-0472">Membrane</keyword>
<dbReference type="EMBL" id="JASPKZ010003864">
    <property type="protein sequence ID" value="KAJ9591587.1"/>
    <property type="molecule type" value="Genomic_DNA"/>
</dbReference>
<dbReference type="PANTHER" id="PTHR13667:SF5">
    <property type="entry name" value="WD REPEAT-CONTAINING AND PLANAR CELL POLARITY EFFECTOR PROTEIN FRITZ HOMOLOG"/>
    <property type="match status" value="1"/>
</dbReference>
<keyword evidence="5" id="KW-0963">Cytoplasm</keyword>
<dbReference type="GO" id="GO:0097541">
    <property type="term" value="C:axonemal basal plate"/>
    <property type="evidence" value="ECO:0007669"/>
    <property type="project" value="TreeGrafter"/>
</dbReference>
<evidence type="ECO:0000256" key="12">
    <source>
        <dbReference type="ARBA" id="ARBA00023273"/>
    </source>
</evidence>
<keyword evidence="9" id="KW-0969">Cilium</keyword>
<gene>
    <name evidence="14" type="ORF">L9F63_001941</name>
</gene>
<reference evidence="14" key="1">
    <citation type="journal article" date="2023" name="IScience">
        <title>Live-bearing cockroach genome reveals convergent evolutionary mechanisms linked to viviparity in insects and beyond.</title>
        <authorList>
            <person name="Fouks B."/>
            <person name="Harrison M.C."/>
            <person name="Mikhailova A.A."/>
            <person name="Marchal E."/>
            <person name="English S."/>
            <person name="Carruthers M."/>
            <person name="Jennings E.C."/>
            <person name="Chiamaka E.L."/>
            <person name="Frigard R.A."/>
            <person name="Pippel M."/>
            <person name="Attardo G.M."/>
            <person name="Benoit J.B."/>
            <person name="Bornberg-Bauer E."/>
            <person name="Tobe S.S."/>
        </authorList>
    </citation>
    <scope>NUCLEOTIDE SEQUENCE</scope>
    <source>
        <strain evidence="14">Stay&amp;Tobe</strain>
    </source>
</reference>
<accession>A0AAD8A4G1</accession>
<evidence type="ECO:0000256" key="8">
    <source>
        <dbReference type="ARBA" id="ARBA00022794"/>
    </source>
</evidence>
<keyword evidence="6" id="KW-0853">WD repeat</keyword>
<dbReference type="AlphaFoldDB" id="A0AAD8A4G1"/>
<evidence type="ECO:0000256" key="4">
    <source>
        <dbReference type="ARBA" id="ARBA00022475"/>
    </source>
</evidence>
<keyword evidence="4" id="KW-1003">Cell membrane</keyword>
<dbReference type="Pfam" id="PF11768">
    <property type="entry name" value="Frtz"/>
    <property type="match status" value="1"/>
</dbReference>